<dbReference type="Pfam" id="PF19543">
    <property type="entry name" value="GH123_N"/>
    <property type="match status" value="1"/>
</dbReference>
<evidence type="ECO:0000313" key="2">
    <source>
        <dbReference type="EMBL" id="KPJ65236.1"/>
    </source>
</evidence>
<protein>
    <recommendedName>
        <fullName evidence="1">Glycoside hydrolase 123-like N-terminal domain-containing protein</fullName>
    </recommendedName>
</protein>
<reference evidence="2 3" key="1">
    <citation type="journal article" date="2015" name="Microbiome">
        <title>Genomic resolution of linkages in carbon, nitrogen, and sulfur cycling among widespread estuary sediment bacteria.</title>
        <authorList>
            <person name="Baker B.J."/>
            <person name="Lazar C.S."/>
            <person name="Teske A.P."/>
            <person name="Dick G.J."/>
        </authorList>
    </citation>
    <scope>NUCLEOTIDE SEQUENCE [LARGE SCALE GENOMIC DNA]</scope>
    <source>
        <strain evidence="2">DG_54_3</strain>
    </source>
</reference>
<evidence type="ECO:0000259" key="1">
    <source>
        <dbReference type="Pfam" id="PF19543"/>
    </source>
</evidence>
<dbReference type="AlphaFoldDB" id="A0A0S7XS80"/>
<name>A0A0S7XS80_UNCSA</name>
<sequence>MITSLFCLQEIPYGIGEWNEDIYGNHCVVIRLNQEVQEAEAVWVHVPWRRRDLHPEKKEAILVDAQTGKRVMNLCRVEINREYGDFVFQPQSVPGDYFLYYLPYDMTGRSNYPTVTYPEPEQTADPDWLQRHGLLPDKLSSAKAEDFLQAEVIEIQAIDLLNSFYPMEVIATAAEIQDLLARYPDAPFLLFPEDRYYPIRMTDDLPSKWIKNGPIEVFKGTAASGEFYAYQIGVYTCRAKISDLKIQFTDLEDMQTCAVIPASASTCFNTGGIDWMGKSFDKICSVEKGKIQALWCGVQIPEDVPPGEYSGEVTISAEGLDTNQVRIALQVTDEILEDAGDSNPWKHSRLRWLDSMIALDDGIVPPFSPMNVDGNRVSCLGRGVTLDQSGLPLQIQSFFTPEVTQIGTQGRDILASPIRLIIEDSEKQIVPWTEFGLNITKNAEGAISWESTNTAGSITMTCLAQMEFDGYVEFDIKLTSQEEVRVNDISLEIPMSKDVAKYMMGMGYKGGLRPKGFNWKWDATKNQDSAWVGDVNGGLQCSFRDENYSRPLNTNFYQLKPLILPRSWWNQGWGGCDFLEVNDDIFLIKAYSGPRRIREGEELHYIFSLLITPFKTLNTKTQWNTRFYHRFNPVGGIAATGANTINVHHANVINPYINYPFLRPLEMKQYIDQAHERGMKVKIYYTVRELTNRAPEIYALRSLGEEIFASGPGGGFSWLQEHLVSNYINGWFVPKLKDAAIINSGVSRWHNYYLEGLNWLVNNVGIDGLYIDDVAFDRTVMKRLRKILDRSKQGALIDLHSANQYNPRDGFANSANLYLEHFPYIDRLWFGEYFDYDSAPDFWLVEVSGIPFGLMGEMLQDGRNAWRGMLYGMTARLPWSGNPAPLWKFWDEFGMDDTEMIGYWVPDCPVTIDNPEVLATVYKKKDKVLISLASWAKEKVTCKLRIDWKALGIDRKKARLTAPPIPDFQERATFKPDQTIPVEPGQGWLLVLSEKES</sequence>
<evidence type="ECO:0000313" key="3">
    <source>
        <dbReference type="Proteomes" id="UP000051861"/>
    </source>
</evidence>
<dbReference type="EMBL" id="LIZX01000128">
    <property type="protein sequence ID" value="KPJ65236.1"/>
    <property type="molecule type" value="Genomic_DNA"/>
</dbReference>
<accession>A0A0S7XS80</accession>
<organism evidence="2 3">
    <name type="scientific">candidate division WOR-1 bacterium DG_54_3</name>
    <dbReference type="NCBI Taxonomy" id="1703775"/>
    <lineage>
        <taxon>Bacteria</taxon>
        <taxon>Bacillati</taxon>
        <taxon>Saganbacteria</taxon>
    </lineage>
</organism>
<feature type="domain" description="Glycoside hydrolase 123-like N-terminal" evidence="1">
    <location>
        <begin position="17"/>
        <end position="992"/>
    </location>
</feature>
<dbReference type="PATRIC" id="fig|1703775.3.peg.1000"/>
<dbReference type="SUPFAM" id="SSF51445">
    <property type="entry name" value="(Trans)glycosidases"/>
    <property type="match status" value="1"/>
</dbReference>
<proteinExistence type="predicted"/>
<comment type="caution">
    <text evidence="2">The sequence shown here is derived from an EMBL/GenBank/DDBJ whole genome shotgun (WGS) entry which is preliminary data.</text>
</comment>
<gene>
    <name evidence="2" type="ORF">AMJ44_10705</name>
</gene>
<dbReference type="Proteomes" id="UP000051861">
    <property type="component" value="Unassembled WGS sequence"/>
</dbReference>
<dbReference type="InterPro" id="IPR045711">
    <property type="entry name" value="GH123-like_N"/>
</dbReference>
<dbReference type="InterPro" id="IPR017853">
    <property type="entry name" value="GH"/>
</dbReference>